<dbReference type="OrthoDB" id="9810005at2"/>
<feature type="binding site" evidence="4">
    <location>
        <position position="9"/>
    </location>
    <ligand>
        <name>a divalent metal cation</name>
        <dbReference type="ChEBI" id="CHEBI:60240"/>
        <label>1</label>
    </ligand>
</feature>
<evidence type="ECO:0000256" key="3">
    <source>
        <dbReference type="ARBA" id="ARBA00022801"/>
    </source>
</evidence>
<dbReference type="RefSeq" id="WP_111611492.1">
    <property type="nucleotide sequence ID" value="NZ_QLLK01000005.1"/>
</dbReference>
<dbReference type="CDD" id="cd01310">
    <property type="entry name" value="TatD_DNAse"/>
    <property type="match status" value="1"/>
</dbReference>
<dbReference type="InterPro" id="IPR018228">
    <property type="entry name" value="DNase_TatD-rel_CS"/>
</dbReference>
<dbReference type="InterPro" id="IPR001130">
    <property type="entry name" value="TatD-like"/>
</dbReference>
<feature type="binding site" evidence="4">
    <location>
        <position position="155"/>
    </location>
    <ligand>
        <name>a divalent metal cation</name>
        <dbReference type="ChEBI" id="CHEBI:60240"/>
        <label>2</label>
    </ligand>
</feature>
<dbReference type="GO" id="GO:0004536">
    <property type="term" value="F:DNA nuclease activity"/>
    <property type="evidence" value="ECO:0007669"/>
    <property type="project" value="InterPro"/>
</dbReference>
<dbReference type="GO" id="GO:0005829">
    <property type="term" value="C:cytosol"/>
    <property type="evidence" value="ECO:0007669"/>
    <property type="project" value="TreeGrafter"/>
</dbReference>
<dbReference type="InterPro" id="IPR015991">
    <property type="entry name" value="TatD/YcfH-like"/>
</dbReference>
<feature type="binding site" evidence="4">
    <location>
        <position position="7"/>
    </location>
    <ligand>
        <name>a divalent metal cation</name>
        <dbReference type="ChEBI" id="CHEBI:60240"/>
        <label>1</label>
    </ligand>
</feature>
<keyword evidence="2 4" id="KW-0479">Metal-binding</keyword>
<evidence type="ECO:0000256" key="1">
    <source>
        <dbReference type="ARBA" id="ARBA00009275"/>
    </source>
</evidence>
<dbReference type="Proteomes" id="UP000249610">
    <property type="component" value="Unassembled WGS sequence"/>
</dbReference>
<dbReference type="PIRSF" id="PIRSF005902">
    <property type="entry name" value="DNase_TatD"/>
    <property type="match status" value="1"/>
</dbReference>
<keyword evidence="6" id="KW-1185">Reference proteome</keyword>
<name>A0A327PKB4_9BACT</name>
<comment type="similarity">
    <text evidence="1">Belongs to the metallo-dependent hydrolases superfamily. TatD-type hydrolase family.</text>
</comment>
<dbReference type="PROSITE" id="PS01091">
    <property type="entry name" value="TATD_3"/>
    <property type="match status" value="1"/>
</dbReference>
<feature type="binding site" evidence="4">
    <location>
        <position position="130"/>
    </location>
    <ligand>
        <name>a divalent metal cation</name>
        <dbReference type="ChEBI" id="CHEBI:60240"/>
        <label>2</label>
    </ligand>
</feature>
<keyword evidence="3" id="KW-0378">Hydrolase</keyword>
<accession>A0A327PKB4</accession>
<reference evidence="5 6" key="1">
    <citation type="submission" date="2018-06" db="EMBL/GenBank/DDBJ databases">
        <title>Genomic Encyclopedia of Archaeal and Bacterial Type Strains, Phase II (KMG-II): from individual species to whole genera.</title>
        <authorList>
            <person name="Goeker M."/>
        </authorList>
    </citation>
    <scope>NUCLEOTIDE SEQUENCE [LARGE SCALE GENOMIC DNA]</scope>
    <source>
        <strain evidence="5 6">DSM 23446</strain>
    </source>
</reference>
<gene>
    <name evidence="5" type="ORF">LV83_02143</name>
</gene>
<dbReference type="GO" id="GO:0016788">
    <property type="term" value="F:hydrolase activity, acting on ester bonds"/>
    <property type="evidence" value="ECO:0007669"/>
    <property type="project" value="InterPro"/>
</dbReference>
<dbReference type="GO" id="GO:0046872">
    <property type="term" value="F:metal ion binding"/>
    <property type="evidence" value="ECO:0007669"/>
    <property type="project" value="UniProtKB-KW"/>
</dbReference>
<evidence type="ECO:0000313" key="5">
    <source>
        <dbReference type="EMBL" id="RAI90136.1"/>
    </source>
</evidence>
<dbReference type="InterPro" id="IPR032466">
    <property type="entry name" value="Metal_Hydrolase"/>
</dbReference>
<dbReference type="EMBL" id="QLLK01000005">
    <property type="protein sequence ID" value="RAI90136.1"/>
    <property type="molecule type" value="Genomic_DNA"/>
</dbReference>
<feature type="binding site" evidence="4">
    <location>
        <position position="94"/>
    </location>
    <ligand>
        <name>a divalent metal cation</name>
        <dbReference type="ChEBI" id="CHEBI:60240"/>
        <label>1</label>
    </ligand>
</feature>
<comment type="caution">
    <text evidence="5">The sequence shown here is derived from an EMBL/GenBank/DDBJ whole genome shotgun (WGS) entry which is preliminary data.</text>
</comment>
<organism evidence="5 6">
    <name type="scientific">Algoriphagus yeomjeoni</name>
    <dbReference type="NCBI Taxonomy" id="291403"/>
    <lineage>
        <taxon>Bacteria</taxon>
        <taxon>Pseudomonadati</taxon>
        <taxon>Bacteroidota</taxon>
        <taxon>Cytophagia</taxon>
        <taxon>Cytophagales</taxon>
        <taxon>Cyclobacteriaceae</taxon>
        <taxon>Algoriphagus</taxon>
    </lineage>
</organism>
<dbReference type="PANTHER" id="PTHR46124">
    <property type="entry name" value="D-AMINOACYL-TRNA DEACYLASE"/>
    <property type="match status" value="1"/>
</dbReference>
<dbReference type="Gene3D" id="3.20.20.140">
    <property type="entry name" value="Metal-dependent hydrolases"/>
    <property type="match status" value="1"/>
</dbReference>
<evidence type="ECO:0000256" key="2">
    <source>
        <dbReference type="ARBA" id="ARBA00022723"/>
    </source>
</evidence>
<dbReference type="PANTHER" id="PTHR46124:SF4">
    <property type="entry name" value="HYDROLASE TATD"/>
    <property type="match status" value="1"/>
</dbReference>
<sequence length="258" mass="29336">MNYIETHAHIYSSKFDSDRDQVIQDIREAGVERVYMPNVDVETIAAMLDCEEKYPGLCIPMMGLHPCDVKEDFRDQLVIMEDWLNRRQFAAVGEIGLDLYWDKTFFEQQKEALRIQINWAKERDLPIVLHCRDSIDETIAIVQEEHNGNLKGIFHCFTGDLAQAKRIIEMGFLLGIGGVATFKNGGLDKVIPEISIAHLVLETDAPYLAPVPFRGKRNSPAYLPIIAEKIGDFLQISKEEVALQTKQNALNLFREIGS</sequence>
<dbReference type="Pfam" id="PF01026">
    <property type="entry name" value="TatD_DNase"/>
    <property type="match status" value="1"/>
</dbReference>
<dbReference type="FunFam" id="3.20.20.140:FF:000005">
    <property type="entry name" value="TatD family hydrolase"/>
    <property type="match status" value="1"/>
</dbReference>
<dbReference type="NCBIfam" id="TIGR00010">
    <property type="entry name" value="YchF/TatD family DNA exonuclease"/>
    <property type="match status" value="1"/>
</dbReference>
<dbReference type="AlphaFoldDB" id="A0A327PKB4"/>
<evidence type="ECO:0000313" key="6">
    <source>
        <dbReference type="Proteomes" id="UP000249610"/>
    </source>
</evidence>
<evidence type="ECO:0000256" key="4">
    <source>
        <dbReference type="PIRSR" id="PIRSR005902-1"/>
    </source>
</evidence>
<proteinExistence type="inferred from homology"/>
<feature type="binding site" evidence="4">
    <location>
        <position position="204"/>
    </location>
    <ligand>
        <name>a divalent metal cation</name>
        <dbReference type="ChEBI" id="CHEBI:60240"/>
        <label>1</label>
    </ligand>
</feature>
<dbReference type="SUPFAM" id="SSF51556">
    <property type="entry name" value="Metallo-dependent hydrolases"/>
    <property type="match status" value="1"/>
</dbReference>
<protein>
    <submittedName>
        <fullName evidence="5">TatD DNase family protein</fullName>
    </submittedName>
</protein>